<accession>A0A167B0H1</accession>
<name>A0A167B0H1_9GAMM</name>
<gene>
    <name evidence="2" type="ORF">N482_13160</name>
</gene>
<evidence type="ECO:0000313" key="2">
    <source>
        <dbReference type="EMBL" id="KZN46017.1"/>
    </source>
</evidence>
<dbReference type="PATRIC" id="fig|1365253.3.peg.3209"/>
<evidence type="ECO:0000313" key="3">
    <source>
        <dbReference type="Proteomes" id="UP000076587"/>
    </source>
</evidence>
<dbReference type="EMBL" id="AUXT01000173">
    <property type="protein sequence ID" value="KZN46017.1"/>
    <property type="molecule type" value="Genomic_DNA"/>
</dbReference>
<proteinExistence type="predicted"/>
<dbReference type="Proteomes" id="UP000076587">
    <property type="component" value="Unassembled WGS sequence"/>
</dbReference>
<sequence>MVVIWIHQKIKEDFMKDVICEVKNNKLGRAIEDVRVLKFVSGGTSGNGLDPKAAKSSRAHTGGSGLDPVAEMFGG</sequence>
<evidence type="ECO:0000256" key="1">
    <source>
        <dbReference type="SAM" id="MobiDB-lite"/>
    </source>
</evidence>
<feature type="region of interest" description="Disordered" evidence="1">
    <location>
        <begin position="44"/>
        <end position="75"/>
    </location>
</feature>
<comment type="caution">
    <text evidence="2">The sequence shown here is derived from an EMBL/GenBank/DDBJ whole genome shotgun (WGS) entry which is preliminary data.</text>
</comment>
<dbReference type="AlphaFoldDB" id="A0A167B0H1"/>
<organism evidence="2 3">
    <name type="scientific">Pseudoalteromonas luteoviolacea NCIMB 1942</name>
    <dbReference type="NCBI Taxonomy" id="1365253"/>
    <lineage>
        <taxon>Bacteria</taxon>
        <taxon>Pseudomonadati</taxon>
        <taxon>Pseudomonadota</taxon>
        <taxon>Gammaproteobacteria</taxon>
        <taxon>Alteromonadales</taxon>
        <taxon>Pseudoalteromonadaceae</taxon>
        <taxon>Pseudoalteromonas</taxon>
    </lineage>
</organism>
<reference evidence="2 3" key="1">
    <citation type="submission" date="2013-07" db="EMBL/GenBank/DDBJ databases">
        <title>Comparative Genomic and Metabolomic Analysis of Twelve Strains of Pseudoalteromonas luteoviolacea.</title>
        <authorList>
            <person name="Vynne N.G."/>
            <person name="Mansson M."/>
            <person name="Gram L."/>
        </authorList>
    </citation>
    <scope>NUCLEOTIDE SEQUENCE [LARGE SCALE GENOMIC DNA]</scope>
    <source>
        <strain evidence="2 3">NCIMB 1942</strain>
    </source>
</reference>
<protein>
    <submittedName>
        <fullName evidence="2">Uncharacterized protein</fullName>
    </submittedName>
</protein>